<reference evidence="3 4" key="1">
    <citation type="submission" date="2016-04" db="EMBL/GenBank/DDBJ databases">
        <title>Complete Genome Sequence of Chryseobacterium sp. IHBB 10212.</title>
        <authorList>
            <person name="Pal M."/>
            <person name="Swarnkar M.K."/>
            <person name="Kaushal K."/>
            <person name="Chhibber S."/>
            <person name="Singh A.K."/>
            <person name="Gulati A."/>
        </authorList>
    </citation>
    <scope>NUCLEOTIDE SEQUENCE [LARGE SCALE GENOMIC DNA]</scope>
    <source>
        <strain evidence="3 4">IHBB 10212</strain>
        <plasmid evidence="3 4">pMP01</plasmid>
    </source>
</reference>
<dbReference type="EMBL" id="CP015200">
    <property type="protein sequence ID" value="ANF53282.1"/>
    <property type="molecule type" value="Genomic_DNA"/>
</dbReference>
<gene>
    <name evidence="3" type="ORF">A0O34_21915</name>
</gene>
<keyword evidence="4" id="KW-1185">Reference proteome</keyword>
<geneLocation type="plasmid" evidence="3 4">
    <name>pMP01</name>
</geneLocation>
<dbReference type="Proteomes" id="UP000077824">
    <property type="component" value="Plasmid pMP01"/>
</dbReference>
<feature type="domain" description="DNA methylase adenine-specific" evidence="2">
    <location>
        <begin position="2"/>
        <end position="67"/>
    </location>
</feature>
<dbReference type="GO" id="GO:0008170">
    <property type="term" value="F:N-methyltransferase activity"/>
    <property type="evidence" value="ECO:0007669"/>
    <property type="project" value="InterPro"/>
</dbReference>
<comment type="similarity">
    <text evidence="1">Belongs to the N(4)/N(6)-methyltransferase family.</text>
</comment>
<dbReference type="KEGG" id="chh:A0O34_21915"/>
<protein>
    <recommendedName>
        <fullName evidence="2">DNA methylase adenine-specific domain-containing protein</fullName>
    </recommendedName>
</protein>
<name>A0A172Y2A2_9FLAO</name>
<organism evidence="3 4">
    <name type="scientific">Chryseobacterium glaciei</name>
    <dbReference type="NCBI Taxonomy" id="1685010"/>
    <lineage>
        <taxon>Bacteria</taxon>
        <taxon>Pseudomonadati</taxon>
        <taxon>Bacteroidota</taxon>
        <taxon>Flavobacteriia</taxon>
        <taxon>Flavobacteriales</taxon>
        <taxon>Weeksellaceae</taxon>
        <taxon>Chryseobacterium group</taxon>
        <taxon>Chryseobacterium</taxon>
    </lineage>
</organism>
<dbReference type="InterPro" id="IPR003356">
    <property type="entry name" value="DNA_methylase_A-5"/>
</dbReference>
<accession>A0A172Y2A2</accession>
<dbReference type="GO" id="GO:0003677">
    <property type="term" value="F:DNA binding"/>
    <property type="evidence" value="ECO:0007669"/>
    <property type="project" value="InterPro"/>
</dbReference>
<dbReference type="Pfam" id="PF02384">
    <property type="entry name" value="N6_Mtase"/>
    <property type="match status" value="1"/>
</dbReference>
<dbReference type="InterPro" id="IPR029063">
    <property type="entry name" value="SAM-dependent_MTases_sf"/>
</dbReference>
<evidence type="ECO:0000313" key="4">
    <source>
        <dbReference type="Proteomes" id="UP000077824"/>
    </source>
</evidence>
<dbReference type="AlphaFoldDB" id="A0A172Y2A2"/>
<dbReference type="PANTHER" id="PTHR41313">
    <property type="entry name" value="ADENINE-SPECIFIC METHYLTRANSFERASE"/>
    <property type="match status" value="1"/>
</dbReference>
<dbReference type="SUPFAM" id="SSF53335">
    <property type="entry name" value="S-adenosyl-L-methionine-dependent methyltransferases"/>
    <property type="match status" value="1"/>
</dbReference>
<keyword evidence="3" id="KW-0614">Plasmid</keyword>
<evidence type="ECO:0000259" key="2">
    <source>
        <dbReference type="Pfam" id="PF02384"/>
    </source>
</evidence>
<dbReference type="InterPro" id="IPR052933">
    <property type="entry name" value="DNA_Protect_Modify"/>
</dbReference>
<dbReference type="Gene3D" id="3.40.50.150">
    <property type="entry name" value="Vaccinia Virus protein VP39"/>
    <property type="match status" value="1"/>
</dbReference>
<sequence>MLRDGGILAFITSQGVLNSPKNEPIRRALMRNCNLVSAVRLPNNLFTEHAGTEVGSDLIILQKNSLKTVKRSGRIVL</sequence>
<dbReference type="PANTHER" id="PTHR41313:SF1">
    <property type="entry name" value="DNA METHYLASE ADENINE-SPECIFIC DOMAIN-CONTAINING PROTEIN"/>
    <property type="match status" value="1"/>
</dbReference>
<evidence type="ECO:0000313" key="3">
    <source>
        <dbReference type="EMBL" id="ANF53282.1"/>
    </source>
</evidence>
<proteinExistence type="inferred from homology"/>
<evidence type="ECO:0000256" key="1">
    <source>
        <dbReference type="ARBA" id="ARBA00006594"/>
    </source>
</evidence>